<dbReference type="InterPro" id="IPR007484">
    <property type="entry name" value="Peptidase_M28"/>
</dbReference>
<reference evidence="2" key="1">
    <citation type="submission" date="2020-11" db="EMBL/GenBank/DDBJ databases">
        <title>Halonatronomonas betainensis gen. nov., sp. nov. a novel haloalkaliphilic representative of the family Halanaerobiacae capable of betaine degradation.</title>
        <authorList>
            <person name="Boltyanskaya Y."/>
            <person name="Kevbrin V."/>
            <person name="Detkova E."/>
            <person name="Grouzdev D.S."/>
            <person name="Koziaeva V."/>
            <person name="Zhilina T."/>
        </authorList>
    </citation>
    <scope>NUCLEOTIDE SEQUENCE</scope>
    <source>
        <strain evidence="2">Z-7014</strain>
    </source>
</reference>
<dbReference type="EMBL" id="JADPIE010000008">
    <property type="protein sequence ID" value="MBF8437896.1"/>
    <property type="molecule type" value="Genomic_DNA"/>
</dbReference>
<dbReference type="PANTHER" id="PTHR12147:SF26">
    <property type="entry name" value="PEPTIDASE M28 DOMAIN-CONTAINING PROTEIN"/>
    <property type="match status" value="1"/>
</dbReference>
<organism evidence="2 3">
    <name type="scientific">Halonatronomonas betaini</name>
    <dbReference type="NCBI Taxonomy" id="2778430"/>
    <lineage>
        <taxon>Bacteria</taxon>
        <taxon>Bacillati</taxon>
        <taxon>Bacillota</taxon>
        <taxon>Clostridia</taxon>
        <taxon>Halanaerobiales</taxon>
        <taxon>Halarsenatibacteraceae</taxon>
        <taxon>Halonatronomonas</taxon>
    </lineage>
</organism>
<gene>
    <name evidence="2" type="ORF">I0Q91_12440</name>
</gene>
<dbReference type="GO" id="GO:0008235">
    <property type="term" value="F:metalloexopeptidase activity"/>
    <property type="evidence" value="ECO:0007669"/>
    <property type="project" value="InterPro"/>
</dbReference>
<keyword evidence="3" id="KW-1185">Reference proteome</keyword>
<dbReference type="AlphaFoldDB" id="A0A931AXL2"/>
<dbReference type="GO" id="GO:0006508">
    <property type="term" value="P:proteolysis"/>
    <property type="evidence" value="ECO:0007669"/>
    <property type="project" value="InterPro"/>
</dbReference>
<dbReference type="SUPFAM" id="SSF53187">
    <property type="entry name" value="Zn-dependent exopeptidases"/>
    <property type="match status" value="1"/>
</dbReference>
<feature type="domain" description="Peptidase M28" evidence="1">
    <location>
        <begin position="234"/>
        <end position="415"/>
    </location>
</feature>
<dbReference type="PANTHER" id="PTHR12147">
    <property type="entry name" value="METALLOPEPTIDASE M28 FAMILY MEMBER"/>
    <property type="match status" value="1"/>
</dbReference>
<sequence>MQKKRETLLNEFIPGRAMEILREISLFHRAKGSKDFNKAINLIEKDLAETEHLKFKTEEIYGGWQAPESFSVKDGYLRYSNNGEYITDRLDHSPVGAIFLSGSTDGIAEFEVYDAGKGESPEDYNNYKPGQAVLASGQITKVFKQAVIKRDAPCIISSYMRMHNQKISRTPEEMPDAVNYTSFPSNQEKSAVGFTVSWREYNRLKNKIKDGTTKVEAYLKADQQTDNLEVLTARAGQKNPNKKPILLTAHLCHPKPGANDNASGAALLAELTRVFQRINPDREIYSLWIPEMFGTAALLDQGWFDKDFELAINLDMVGADQSNTGSTMNIFSTPWSVPSFISELMAERLASSEFRWQQNSYAGGTDHFILANPQVGIPAISLTQQPDRYYHTDQDTADKCSTKTLGWAGRAVINLIHDLIEPEQKTISATAGRILNNYYRDLGKAENELTRNYLNYLTSQKLTQLKAYGEIGSAEDWFKSQAENFQLPEYRNDFRKISGPIANSHLDIDDQIKLINLRDKFDNWGVFQDELINFLELGFSQEQAILLATEEFNLSEDIKPEAIKFLKKAINSNLIKDIN</sequence>
<evidence type="ECO:0000313" key="3">
    <source>
        <dbReference type="Proteomes" id="UP000621436"/>
    </source>
</evidence>
<name>A0A931AXL2_9FIRM</name>
<evidence type="ECO:0000259" key="1">
    <source>
        <dbReference type="Pfam" id="PF04389"/>
    </source>
</evidence>
<protein>
    <submittedName>
        <fullName evidence="2">DUF4910 domain-containing protein</fullName>
    </submittedName>
</protein>
<comment type="caution">
    <text evidence="2">The sequence shown here is derived from an EMBL/GenBank/DDBJ whole genome shotgun (WGS) entry which is preliminary data.</text>
</comment>
<proteinExistence type="predicted"/>
<evidence type="ECO:0000313" key="2">
    <source>
        <dbReference type="EMBL" id="MBF8437896.1"/>
    </source>
</evidence>
<accession>A0A931AXL2</accession>
<dbReference type="Pfam" id="PF04389">
    <property type="entry name" value="Peptidase_M28"/>
    <property type="match status" value="1"/>
</dbReference>
<dbReference type="InterPro" id="IPR045175">
    <property type="entry name" value="M28_fam"/>
</dbReference>
<dbReference type="Gene3D" id="3.40.630.10">
    <property type="entry name" value="Zn peptidases"/>
    <property type="match status" value="1"/>
</dbReference>
<dbReference type="Proteomes" id="UP000621436">
    <property type="component" value="Unassembled WGS sequence"/>
</dbReference>
<dbReference type="RefSeq" id="WP_270454952.1">
    <property type="nucleotide sequence ID" value="NZ_JADPIE010000008.1"/>
</dbReference>